<dbReference type="InterPro" id="IPR002575">
    <property type="entry name" value="Aminoglycoside_PTrfase"/>
</dbReference>
<dbReference type="SUPFAM" id="SSF56112">
    <property type="entry name" value="Protein kinase-like (PK-like)"/>
    <property type="match status" value="1"/>
</dbReference>
<dbReference type="EMBL" id="BORP01000006">
    <property type="protein sequence ID" value="GIO28253.1"/>
    <property type="molecule type" value="Genomic_DNA"/>
</dbReference>
<evidence type="ECO:0000313" key="4">
    <source>
        <dbReference type="Proteomes" id="UP000676917"/>
    </source>
</evidence>
<dbReference type="InterPro" id="IPR000719">
    <property type="entry name" value="Prot_kinase_dom"/>
</dbReference>
<keyword evidence="4" id="KW-1185">Reference proteome</keyword>
<dbReference type="Gene3D" id="3.30.200.20">
    <property type="entry name" value="Phosphorylase Kinase, domain 1"/>
    <property type="match status" value="1"/>
</dbReference>
<accession>A0A919XB99</accession>
<dbReference type="Gene3D" id="3.90.1200.10">
    <property type="match status" value="1"/>
</dbReference>
<dbReference type="RefSeq" id="WP_212921713.1">
    <property type="nucleotide sequence ID" value="NZ_BORP01000006.1"/>
</dbReference>
<dbReference type="Pfam" id="PF01636">
    <property type="entry name" value="APH"/>
    <property type="match status" value="1"/>
</dbReference>
<organism evidence="3 4">
    <name type="scientific">Ornithinibacillus bavariensis</name>
    <dbReference type="NCBI Taxonomy" id="545502"/>
    <lineage>
        <taxon>Bacteria</taxon>
        <taxon>Bacillati</taxon>
        <taxon>Bacillota</taxon>
        <taxon>Bacilli</taxon>
        <taxon>Bacillales</taxon>
        <taxon>Bacillaceae</taxon>
        <taxon>Ornithinibacillus</taxon>
    </lineage>
</organism>
<comment type="similarity">
    <text evidence="1">Belongs to the pseudomonas-type ThrB family.</text>
</comment>
<dbReference type="PROSITE" id="PS50011">
    <property type="entry name" value="PROTEIN_KINASE_DOM"/>
    <property type="match status" value="1"/>
</dbReference>
<dbReference type="GO" id="GO:0019202">
    <property type="term" value="F:amino acid kinase activity"/>
    <property type="evidence" value="ECO:0007669"/>
    <property type="project" value="TreeGrafter"/>
</dbReference>
<dbReference type="InterPro" id="IPR011009">
    <property type="entry name" value="Kinase-like_dom_sf"/>
</dbReference>
<dbReference type="GO" id="GO:0004672">
    <property type="term" value="F:protein kinase activity"/>
    <property type="evidence" value="ECO:0007669"/>
    <property type="project" value="InterPro"/>
</dbReference>
<evidence type="ECO:0000256" key="1">
    <source>
        <dbReference type="ARBA" id="ARBA00038240"/>
    </source>
</evidence>
<dbReference type="PANTHER" id="PTHR21064:SF6">
    <property type="entry name" value="AMINOGLYCOSIDE PHOSPHOTRANSFERASE DOMAIN-CONTAINING PROTEIN"/>
    <property type="match status" value="1"/>
</dbReference>
<dbReference type="AlphaFoldDB" id="A0A919XB99"/>
<dbReference type="PANTHER" id="PTHR21064">
    <property type="entry name" value="AMINOGLYCOSIDE PHOSPHOTRANSFERASE DOMAIN-CONTAINING PROTEIN-RELATED"/>
    <property type="match status" value="1"/>
</dbReference>
<name>A0A919XB99_9BACI</name>
<evidence type="ECO:0000259" key="2">
    <source>
        <dbReference type="PROSITE" id="PS50011"/>
    </source>
</evidence>
<feature type="domain" description="Protein kinase" evidence="2">
    <location>
        <begin position="26"/>
        <end position="329"/>
    </location>
</feature>
<protein>
    <recommendedName>
        <fullName evidence="2">Protein kinase domain-containing protein</fullName>
    </recommendedName>
</protein>
<dbReference type="Proteomes" id="UP000676917">
    <property type="component" value="Unassembled WGS sequence"/>
</dbReference>
<gene>
    <name evidence="3" type="ORF">J43TS3_28640</name>
</gene>
<dbReference type="InterPro" id="IPR050249">
    <property type="entry name" value="Pseudomonas-type_ThrB"/>
</dbReference>
<proteinExistence type="inferred from homology"/>
<reference evidence="3" key="1">
    <citation type="submission" date="2021-03" db="EMBL/GenBank/DDBJ databases">
        <title>Antimicrobial resistance genes in bacteria isolated from Japanese honey, and their potential for conferring macrolide and lincosamide resistance in the American foulbrood pathogen Paenibacillus larvae.</title>
        <authorList>
            <person name="Okamoto M."/>
            <person name="Kumagai M."/>
            <person name="Kanamori H."/>
            <person name="Takamatsu D."/>
        </authorList>
    </citation>
    <scope>NUCLEOTIDE SEQUENCE</scope>
    <source>
        <strain evidence="3">J43TS3</strain>
    </source>
</reference>
<evidence type="ECO:0000313" key="3">
    <source>
        <dbReference type="EMBL" id="GIO28253.1"/>
    </source>
</evidence>
<comment type="caution">
    <text evidence="3">The sequence shown here is derived from an EMBL/GenBank/DDBJ whole genome shotgun (WGS) entry which is preliminary data.</text>
</comment>
<dbReference type="GO" id="GO:0005524">
    <property type="term" value="F:ATP binding"/>
    <property type="evidence" value="ECO:0007669"/>
    <property type="project" value="InterPro"/>
</dbReference>
<sequence>MGSLLTDQEIQEDILHHFQRLFGLRIEAVDPIRKGWLNLKWKVETNDGTYLLKQYHKERLKKYSIAELKHVYQIQNYLHRHSFPTPKIHTNGTDLFLQSSGGEYFIVLDYCSGNTVNAGKLTDSQMFDLGYYTGKLHYILKNNFSSVHHTTAFQPPKKEVRYSYWASMRNNVLAQNKHHLEHIFEQQLKLLEIVNPVAFITHHTGLSHRDLWVDNILFQPDELAAILDFDRMKYDFLTLDIGRAVISGALDGEQFKVHHALAFLEGYRYFHPRETGLLTKSLKLLWYMESQWWLDTELDTRKGPPKRFVHEMLWLSEHLLELEDMLNNQ</sequence>